<dbReference type="AlphaFoldDB" id="A0A3A1Y1A3"/>
<dbReference type="EMBL" id="NRHC01000144">
    <property type="protein sequence ID" value="RIY31069.1"/>
    <property type="molecule type" value="Genomic_DNA"/>
</dbReference>
<reference evidence="6 7" key="1">
    <citation type="submission" date="2017-08" db="EMBL/GenBank/DDBJ databases">
        <title>Reclassification of Bisgaard taxon 37 and 44.</title>
        <authorList>
            <person name="Christensen H."/>
        </authorList>
    </citation>
    <scope>NUCLEOTIDE SEQUENCE [LARGE SCALE GENOMIC DNA]</scope>
    <source>
        <strain evidence="6 7">B96_3</strain>
    </source>
</reference>
<organism evidence="6 7">
    <name type="scientific">Psittacicella hinzii</name>
    <dbReference type="NCBI Taxonomy" id="2028575"/>
    <lineage>
        <taxon>Bacteria</taxon>
        <taxon>Pseudomonadati</taxon>
        <taxon>Pseudomonadota</taxon>
        <taxon>Gammaproteobacteria</taxon>
        <taxon>Pasteurellales</taxon>
        <taxon>Psittacicellaceae</taxon>
        <taxon>Psittacicella</taxon>
    </lineage>
</organism>
<evidence type="ECO:0000256" key="1">
    <source>
        <dbReference type="ARBA" id="ARBA00001946"/>
    </source>
</evidence>
<dbReference type="GO" id="GO:0005975">
    <property type="term" value="P:carbohydrate metabolic process"/>
    <property type="evidence" value="ECO:0007669"/>
    <property type="project" value="InterPro"/>
</dbReference>
<evidence type="ECO:0000256" key="3">
    <source>
        <dbReference type="ARBA" id="ARBA00022801"/>
    </source>
</evidence>
<dbReference type="InterPro" id="IPR011330">
    <property type="entry name" value="Glyco_hydro/deAcase_b/a-brl"/>
</dbReference>
<dbReference type="PANTHER" id="PTHR31609:SF1">
    <property type="entry name" value="CARBOHYDRATE DEACETYLASE"/>
    <property type="match status" value="1"/>
</dbReference>
<dbReference type="Pfam" id="PF04794">
    <property type="entry name" value="YdjC"/>
    <property type="match status" value="1"/>
</dbReference>
<gene>
    <name evidence="6" type="ORF">CKF54_07835</name>
</gene>
<evidence type="ECO:0000256" key="4">
    <source>
        <dbReference type="ARBA" id="ARBA00022842"/>
    </source>
</evidence>
<evidence type="ECO:0000313" key="7">
    <source>
        <dbReference type="Proteomes" id="UP000265691"/>
    </source>
</evidence>
<sequence>MDNRLDSHFIEICSSDFGLSPKINQATLELAKDNKINCASVLVDAPNLDYATIEEAVVLKHQGKLSLGLQLNFTELFSSHQDKDLIRPAGKLFNPLYLHCFYAKGQNKKIVHKIYQEIERQFFLFEDLFDCWPDFIVGHEHVHMLPFFAKALRKFYAEHRLDQNKIWVASLNRVNKLNKTNLPGASKFKNLILRLATKKARSRSYSMRKELLGIYNKDVTSEQFQNLLSFWYNKAQQYNQSTGRGAVILVHPSLEQEEGIPHSKARVIEYQVLKEKSPLATSN</sequence>
<comment type="cofactor">
    <cofactor evidence="1">
        <name>Mg(2+)</name>
        <dbReference type="ChEBI" id="CHEBI:18420"/>
    </cofactor>
</comment>
<keyword evidence="3" id="KW-0378">Hydrolase</keyword>
<dbReference type="GO" id="GO:0046872">
    <property type="term" value="F:metal ion binding"/>
    <property type="evidence" value="ECO:0007669"/>
    <property type="project" value="UniProtKB-KW"/>
</dbReference>
<dbReference type="GO" id="GO:0019213">
    <property type="term" value="F:deacetylase activity"/>
    <property type="evidence" value="ECO:0007669"/>
    <property type="project" value="TreeGrafter"/>
</dbReference>
<proteinExistence type="predicted"/>
<evidence type="ECO:0000313" key="6">
    <source>
        <dbReference type="EMBL" id="RIY31069.1"/>
    </source>
</evidence>
<dbReference type="PANTHER" id="PTHR31609">
    <property type="entry name" value="YDJC DEACETYLASE FAMILY MEMBER"/>
    <property type="match status" value="1"/>
</dbReference>
<evidence type="ECO:0000256" key="5">
    <source>
        <dbReference type="ARBA" id="ARBA00023277"/>
    </source>
</evidence>
<comment type="caution">
    <text evidence="6">The sequence shown here is derived from an EMBL/GenBank/DDBJ whole genome shotgun (WGS) entry which is preliminary data.</text>
</comment>
<dbReference type="Proteomes" id="UP000265691">
    <property type="component" value="Unassembled WGS sequence"/>
</dbReference>
<dbReference type="Gene3D" id="3.20.20.370">
    <property type="entry name" value="Glycoside hydrolase/deacetylase"/>
    <property type="match status" value="1"/>
</dbReference>
<dbReference type="GO" id="GO:0016787">
    <property type="term" value="F:hydrolase activity"/>
    <property type="evidence" value="ECO:0007669"/>
    <property type="project" value="UniProtKB-KW"/>
</dbReference>
<accession>A0A3A1Y1A3</accession>
<dbReference type="InterPro" id="IPR006879">
    <property type="entry name" value="YdjC-like"/>
</dbReference>
<dbReference type="SUPFAM" id="SSF88713">
    <property type="entry name" value="Glycoside hydrolase/deacetylase"/>
    <property type="match status" value="1"/>
</dbReference>
<name>A0A3A1Y1A3_9GAMM</name>
<keyword evidence="5" id="KW-0119">Carbohydrate metabolism</keyword>
<keyword evidence="7" id="KW-1185">Reference proteome</keyword>
<dbReference type="OrthoDB" id="5295855at2"/>
<keyword evidence="4" id="KW-0460">Magnesium</keyword>
<protein>
    <recommendedName>
        <fullName evidence="8">ChbG/HpnK family deacetylase</fullName>
    </recommendedName>
</protein>
<evidence type="ECO:0008006" key="8">
    <source>
        <dbReference type="Google" id="ProtNLM"/>
    </source>
</evidence>
<keyword evidence="2" id="KW-0479">Metal-binding</keyword>
<evidence type="ECO:0000256" key="2">
    <source>
        <dbReference type="ARBA" id="ARBA00022723"/>
    </source>
</evidence>